<dbReference type="SUPFAM" id="SSF53850">
    <property type="entry name" value="Periplasmic binding protein-like II"/>
    <property type="match status" value="1"/>
</dbReference>
<protein>
    <submittedName>
        <fullName evidence="3">Substrate-binding domain-containing protein</fullName>
    </submittedName>
</protein>
<dbReference type="InterPro" id="IPR024370">
    <property type="entry name" value="PBP_domain"/>
</dbReference>
<dbReference type="Gene3D" id="3.40.190.10">
    <property type="entry name" value="Periplasmic binding protein-like II"/>
    <property type="match status" value="2"/>
</dbReference>
<accession>A0A932MMN4</accession>
<dbReference type="InterPro" id="IPR052738">
    <property type="entry name" value="ABC-Tungstate_binding"/>
</dbReference>
<feature type="signal peptide" evidence="1">
    <location>
        <begin position="1"/>
        <end position="23"/>
    </location>
</feature>
<reference evidence="3" key="1">
    <citation type="submission" date="2020-07" db="EMBL/GenBank/DDBJ databases">
        <title>Huge and variable diversity of episymbiotic CPR bacteria and DPANN archaea in groundwater ecosystems.</title>
        <authorList>
            <person name="He C.Y."/>
            <person name="Keren R."/>
            <person name="Whittaker M."/>
            <person name="Farag I.F."/>
            <person name="Doudna J."/>
            <person name="Cate J.H.D."/>
            <person name="Banfield J.F."/>
        </authorList>
    </citation>
    <scope>NUCLEOTIDE SEQUENCE</scope>
    <source>
        <strain evidence="3">NC_groundwater_763_Ag_S-0.2um_68_21</strain>
    </source>
</reference>
<gene>
    <name evidence="3" type="ORF">HYZ11_09570</name>
</gene>
<feature type="domain" description="FHA" evidence="2">
    <location>
        <begin position="67"/>
        <end position="94"/>
    </location>
</feature>
<sequence>MRSLAGFALFFAFVTASAGLAGAAERLKLATTTSTSNSGLLKYLHPVFEEKHGVKVDVIAVGTGQALRLGRNRDVDVVLVHARAAEDKFVAEGHGVNRRDVMYNDFIVAGPKKDPAGVRGMKDAVAAFKKVAGKKALWFSRGDDSGTHKMELRLWKAAGLGKPSGGWYRSLGQGMGNTLIAADEKGAYTLADRGTYIALTAKKKIGLEIAIEGDKKLFNPYGVIAVNPKKHPHVKYDLAMKYVNFLVSPEGQKLIGGFAMEGKVLFFPSAGGAGGN</sequence>
<dbReference type="Proteomes" id="UP000782312">
    <property type="component" value="Unassembled WGS sequence"/>
</dbReference>
<keyword evidence="1" id="KW-0732">Signal</keyword>
<dbReference type="PROSITE" id="PS50006">
    <property type="entry name" value="FHA_DOMAIN"/>
    <property type="match status" value="1"/>
</dbReference>
<evidence type="ECO:0000313" key="3">
    <source>
        <dbReference type="EMBL" id="MBI3127840.1"/>
    </source>
</evidence>
<comment type="caution">
    <text evidence="3">The sequence shown here is derived from an EMBL/GenBank/DDBJ whole genome shotgun (WGS) entry which is preliminary data.</text>
</comment>
<organism evidence="3 4">
    <name type="scientific">Tectimicrobiota bacterium</name>
    <dbReference type="NCBI Taxonomy" id="2528274"/>
    <lineage>
        <taxon>Bacteria</taxon>
        <taxon>Pseudomonadati</taxon>
        <taxon>Nitrospinota/Tectimicrobiota group</taxon>
        <taxon>Candidatus Tectimicrobiota</taxon>
    </lineage>
</organism>
<feature type="chain" id="PRO_5037288903" evidence="1">
    <location>
        <begin position="24"/>
        <end position="276"/>
    </location>
</feature>
<dbReference type="PANTHER" id="PTHR37945">
    <property type="entry name" value="EXTRACELLULAR TUNGSTATE BINDING PROTEIN"/>
    <property type="match status" value="1"/>
</dbReference>
<evidence type="ECO:0000313" key="4">
    <source>
        <dbReference type="Proteomes" id="UP000782312"/>
    </source>
</evidence>
<dbReference type="EMBL" id="JACPUR010000019">
    <property type="protein sequence ID" value="MBI3127840.1"/>
    <property type="molecule type" value="Genomic_DNA"/>
</dbReference>
<evidence type="ECO:0000256" key="1">
    <source>
        <dbReference type="SAM" id="SignalP"/>
    </source>
</evidence>
<proteinExistence type="predicted"/>
<dbReference type="PANTHER" id="PTHR37945:SF1">
    <property type="entry name" value="EXTRACELLULAR TUNGSTATE BINDING PROTEIN"/>
    <property type="match status" value="1"/>
</dbReference>
<dbReference type="AlphaFoldDB" id="A0A932MMN4"/>
<evidence type="ECO:0000259" key="2">
    <source>
        <dbReference type="PROSITE" id="PS50006"/>
    </source>
</evidence>
<dbReference type="Pfam" id="PF12849">
    <property type="entry name" value="PBP_like_2"/>
    <property type="match status" value="1"/>
</dbReference>
<dbReference type="InterPro" id="IPR000253">
    <property type="entry name" value="FHA_dom"/>
</dbReference>
<name>A0A932MMN4_UNCTE</name>